<gene>
    <name evidence="2" type="ORF">F511_17414</name>
</gene>
<protein>
    <submittedName>
        <fullName evidence="2">Uncharacterized protein</fullName>
    </submittedName>
</protein>
<reference evidence="2 3" key="1">
    <citation type="journal article" date="2015" name="Proc. Natl. Acad. Sci. U.S.A.">
        <title>The resurrection genome of Boea hygrometrica: A blueprint for survival of dehydration.</title>
        <authorList>
            <person name="Xiao L."/>
            <person name="Yang G."/>
            <person name="Zhang L."/>
            <person name="Yang X."/>
            <person name="Zhao S."/>
            <person name="Ji Z."/>
            <person name="Zhou Q."/>
            <person name="Hu M."/>
            <person name="Wang Y."/>
            <person name="Chen M."/>
            <person name="Xu Y."/>
            <person name="Jin H."/>
            <person name="Xiao X."/>
            <person name="Hu G."/>
            <person name="Bao F."/>
            <person name="Hu Y."/>
            <person name="Wan P."/>
            <person name="Li L."/>
            <person name="Deng X."/>
            <person name="Kuang T."/>
            <person name="Xiang C."/>
            <person name="Zhu J.K."/>
            <person name="Oliver M.J."/>
            <person name="He Y."/>
        </authorList>
    </citation>
    <scope>NUCLEOTIDE SEQUENCE [LARGE SCALE GENOMIC DNA]</scope>
    <source>
        <strain evidence="3">cv. XS01</strain>
    </source>
</reference>
<evidence type="ECO:0000313" key="3">
    <source>
        <dbReference type="Proteomes" id="UP000250235"/>
    </source>
</evidence>
<dbReference type="EMBL" id="KQ998946">
    <property type="protein sequence ID" value="KZV42840.1"/>
    <property type="molecule type" value="Genomic_DNA"/>
</dbReference>
<name>A0A2Z7CDV9_9LAMI</name>
<organism evidence="2 3">
    <name type="scientific">Dorcoceras hygrometricum</name>
    <dbReference type="NCBI Taxonomy" id="472368"/>
    <lineage>
        <taxon>Eukaryota</taxon>
        <taxon>Viridiplantae</taxon>
        <taxon>Streptophyta</taxon>
        <taxon>Embryophyta</taxon>
        <taxon>Tracheophyta</taxon>
        <taxon>Spermatophyta</taxon>
        <taxon>Magnoliopsida</taxon>
        <taxon>eudicotyledons</taxon>
        <taxon>Gunneridae</taxon>
        <taxon>Pentapetalae</taxon>
        <taxon>asterids</taxon>
        <taxon>lamiids</taxon>
        <taxon>Lamiales</taxon>
        <taxon>Gesneriaceae</taxon>
        <taxon>Didymocarpoideae</taxon>
        <taxon>Trichosporeae</taxon>
        <taxon>Loxocarpinae</taxon>
        <taxon>Dorcoceras</taxon>
    </lineage>
</organism>
<dbReference type="AlphaFoldDB" id="A0A2Z7CDV9"/>
<proteinExistence type="predicted"/>
<accession>A0A2Z7CDV9</accession>
<sequence length="85" mass="9603">MIAKCFNAPELVKEDILCYFGFSRKEVELVRGLADRMGKPAILMALKVRQDKEEGSSSTVTPSSSRKGKRKVPRLGIRRPIARRK</sequence>
<keyword evidence="3" id="KW-1185">Reference proteome</keyword>
<evidence type="ECO:0000256" key="1">
    <source>
        <dbReference type="SAM" id="MobiDB-lite"/>
    </source>
</evidence>
<feature type="compositionally biased region" description="Low complexity" evidence="1">
    <location>
        <begin position="56"/>
        <end position="65"/>
    </location>
</feature>
<feature type="compositionally biased region" description="Basic residues" evidence="1">
    <location>
        <begin position="66"/>
        <end position="85"/>
    </location>
</feature>
<feature type="region of interest" description="Disordered" evidence="1">
    <location>
        <begin position="50"/>
        <end position="85"/>
    </location>
</feature>
<evidence type="ECO:0000313" key="2">
    <source>
        <dbReference type="EMBL" id="KZV42840.1"/>
    </source>
</evidence>
<dbReference type="Proteomes" id="UP000250235">
    <property type="component" value="Unassembled WGS sequence"/>
</dbReference>